<protein>
    <submittedName>
        <fullName evidence="3">Predicted lipid carrier protein YhbT, contains SCP2 domain</fullName>
    </submittedName>
</protein>
<reference evidence="3 5" key="2">
    <citation type="submission" date="2017-02" db="EMBL/GenBank/DDBJ databases">
        <authorList>
            <person name="Peterson S.W."/>
        </authorList>
    </citation>
    <scope>NUCLEOTIDE SEQUENCE [LARGE SCALE GENOMIC DNA]</scope>
    <source>
        <strain evidence="3 5">DSM 9653</strain>
    </source>
</reference>
<proteinExistence type="predicted"/>
<sequence>MSDPQTTGLPANVPVLPPWLARAVAPLPLAPLQPALALMLSRIGQAHPDLYDRLGEHAEKRFGIDPTDLPFAFVLEPKPHRPLARAVRDLPVGLDASIRGPLAGLIGMAEGTLDGDALFFSRVLWIEGDVAAALALRNAVDDARIDFGRILLGGLGPLGETVAQELRRRMRLQPAAGERTWN</sequence>
<dbReference type="Proteomes" id="UP000051562">
    <property type="component" value="Unassembled WGS sequence"/>
</dbReference>
<reference evidence="2 4" key="1">
    <citation type="submission" date="2015-10" db="EMBL/GenBank/DDBJ databases">
        <title>Draft genome of Bosea thiooxidans.</title>
        <authorList>
            <person name="Wang X."/>
        </authorList>
    </citation>
    <scope>NUCLEOTIDE SEQUENCE [LARGE SCALE GENOMIC DNA]</scope>
    <source>
        <strain evidence="2 4">CGMCC 9174</strain>
    </source>
</reference>
<accession>A0A0Q3PGK5</accession>
<evidence type="ECO:0000313" key="3">
    <source>
        <dbReference type="EMBL" id="SKC14461.1"/>
    </source>
</evidence>
<gene>
    <name evidence="2" type="ORF">ARD30_06095</name>
    <name evidence="3" type="ORF">SAMN05660750_04731</name>
</gene>
<dbReference type="Proteomes" id="UP000190130">
    <property type="component" value="Unassembled WGS sequence"/>
</dbReference>
<name>A0A0Q3PGK5_9HYPH</name>
<evidence type="ECO:0000313" key="2">
    <source>
        <dbReference type="EMBL" id="KQK28894.1"/>
    </source>
</evidence>
<organism evidence="2 4">
    <name type="scientific">Bosea thiooxidans</name>
    <dbReference type="NCBI Taxonomy" id="53254"/>
    <lineage>
        <taxon>Bacteria</taxon>
        <taxon>Pseudomonadati</taxon>
        <taxon>Pseudomonadota</taxon>
        <taxon>Alphaproteobacteria</taxon>
        <taxon>Hyphomicrobiales</taxon>
        <taxon>Boseaceae</taxon>
        <taxon>Bosea</taxon>
    </lineage>
</organism>
<feature type="domain" description="SCP2" evidence="1">
    <location>
        <begin position="42"/>
        <end position="140"/>
    </location>
</feature>
<dbReference type="InterPro" id="IPR003033">
    <property type="entry name" value="SCP2_sterol-bd_dom"/>
</dbReference>
<dbReference type="EMBL" id="FUYX01000019">
    <property type="protein sequence ID" value="SKC14461.1"/>
    <property type="molecule type" value="Genomic_DNA"/>
</dbReference>
<dbReference type="InterPro" id="IPR036527">
    <property type="entry name" value="SCP2_sterol-bd_dom_sf"/>
</dbReference>
<dbReference type="OrthoDB" id="8479080at2"/>
<keyword evidence="4" id="KW-1185">Reference proteome</keyword>
<evidence type="ECO:0000313" key="5">
    <source>
        <dbReference type="Proteomes" id="UP000190130"/>
    </source>
</evidence>
<dbReference type="RefSeq" id="WP_055729801.1">
    <property type="nucleotide sequence ID" value="NZ_FUYX01000019.1"/>
</dbReference>
<dbReference type="AlphaFoldDB" id="A0A0Q3PGK5"/>
<dbReference type="Pfam" id="PF02036">
    <property type="entry name" value="SCP2"/>
    <property type="match status" value="1"/>
</dbReference>
<evidence type="ECO:0000313" key="4">
    <source>
        <dbReference type="Proteomes" id="UP000051562"/>
    </source>
</evidence>
<dbReference type="SUPFAM" id="SSF55718">
    <property type="entry name" value="SCP-like"/>
    <property type="match status" value="1"/>
</dbReference>
<evidence type="ECO:0000259" key="1">
    <source>
        <dbReference type="Pfam" id="PF02036"/>
    </source>
</evidence>
<dbReference type="STRING" id="53254.SAMN05660750_04731"/>
<dbReference type="EMBL" id="LMAR01000056">
    <property type="protein sequence ID" value="KQK28894.1"/>
    <property type="molecule type" value="Genomic_DNA"/>
</dbReference>